<organism evidence="3 4">
    <name type="scientific">Paenibacillus pinisoli</name>
    <dbReference type="NCBI Taxonomy" id="1276110"/>
    <lineage>
        <taxon>Bacteria</taxon>
        <taxon>Bacillati</taxon>
        <taxon>Bacillota</taxon>
        <taxon>Bacilli</taxon>
        <taxon>Bacillales</taxon>
        <taxon>Paenibacillaceae</taxon>
        <taxon>Paenibacillus</taxon>
    </lineage>
</organism>
<gene>
    <name evidence="3" type="ORF">D3P09_16140</name>
</gene>
<dbReference type="Pfam" id="PF08327">
    <property type="entry name" value="AHSA1"/>
    <property type="match status" value="1"/>
</dbReference>
<protein>
    <submittedName>
        <fullName evidence="3">SRPBCC domain-containing protein</fullName>
    </submittedName>
</protein>
<comment type="similarity">
    <text evidence="1">Belongs to the AHA1 family.</text>
</comment>
<comment type="caution">
    <text evidence="3">The sequence shown here is derived from an EMBL/GenBank/DDBJ whole genome shotgun (WGS) entry which is preliminary data.</text>
</comment>
<keyword evidence="4" id="KW-1185">Reference proteome</keyword>
<sequence length="180" mass="20744">MFLRKKKTASGSAPSGKRGLVMTRIFNLPKEELFELFTQGEHMKNWWGPRGYEMTILAQELTPGGIIHYKQQSPEGNVMWGKFTYREIAGPDKLVYANSFADENGKTVRAYFSKDWPLEILNTVTFEEQEDGTTKLTLHGLPEDAKKAEMRVFEALRDHLRQGFAETFDLLDEYIQSRSQ</sequence>
<evidence type="ECO:0000259" key="2">
    <source>
        <dbReference type="Pfam" id="PF08327"/>
    </source>
</evidence>
<name>A0A3A6PCD0_9BACL</name>
<evidence type="ECO:0000313" key="3">
    <source>
        <dbReference type="EMBL" id="RJX39032.1"/>
    </source>
</evidence>
<dbReference type="InterPro" id="IPR023393">
    <property type="entry name" value="START-like_dom_sf"/>
</dbReference>
<dbReference type="InterPro" id="IPR013538">
    <property type="entry name" value="ASHA1/2-like_C"/>
</dbReference>
<evidence type="ECO:0000313" key="4">
    <source>
        <dbReference type="Proteomes" id="UP000267798"/>
    </source>
</evidence>
<accession>A0A3A6PCD0</accession>
<dbReference type="CDD" id="cd07814">
    <property type="entry name" value="SRPBCC_CalC_Aha1-like"/>
    <property type="match status" value="1"/>
</dbReference>
<dbReference type="Gene3D" id="3.30.530.20">
    <property type="match status" value="1"/>
</dbReference>
<evidence type="ECO:0000256" key="1">
    <source>
        <dbReference type="ARBA" id="ARBA00006817"/>
    </source>
</evidence>
<reference evidence="3 4" key="1">
    <citation type="submission" date="2018-09" db="EMBL/GenBank/DDBJ databases">
        <title>Paenibacillus aracenensis nov. sp. isolated from a cave in southern Spain.</title>
        <authorList>
            <person name="Jurado V."/>
            <person name="Gutierrez-Patricio S."/>
            <person name="Gonzalez-Pimentel J.L."/>
            <person name="Miller A.Z."/>
            <person name="Laiz L."/>
            <person name="Saiz-Jimenez C."/>
        </authorList>
    </citation>
    <scope>NUCLEOTIDE SEQUENCE [LARGE SCALE GENOMIC DNA]</scope>
    <source>
        <strain evidence="3 4">JCM 19203</strain>
    </source>
</reference>
<dbReference type="EMBL" id="QXQB01000003">
    <property type="protein sequence ID" value="RJX39032.1"/>
    <property type="molecule type" value="Genomic_DNA"/>
</dbReference>
<dbReference type="RefSeq" id="WP_120112022.1">
    <property type="nucleotide sequence ID" value="NZ_QXQB01000003.1"/>
</dbReference>
<dbReference type="Proteomes" id="UP000267798">
    <property type="component" value="Unassembled WGS sequence"/>
</dbReference>
<dbReference type="SUPFAM" id="SSF55961">
    <property type="entry name" value="Bet v1-like"/>
    <property type="match status" value="1"/>
</dbReference>
<dbReference type="OrthoDB" id="118413at2"/>
<proteinExistence type="inferred from homology"/>
<dbReference type="AlphaFoldDB" id="A0A3A6PCD0"/>
<feature type="domain" description="Activator of Hsp90 ATPase homologue 1/2-like C-terminal" evidence="2">
    <location>
        <begin position="28"/>
        <end position="175"/>
    </location>
</feature>